<dbReference type="AlphaFoldDB" id="A0AAF1AXN1"/>
<evidence type="ECO:0000313" key="9">
    <source>
        <dbReference type="EMBL" id="WOG96361.1"/>
    </source>
</evidence>
<feature type="transmembrane region" description="Helical" evidence="6">
    <location>
        <begin position="111"/>
        <end position="131"/>
    </location>
</feature>
<evidence type="ECO:0000259" key="7">
    <source>
        <dbReference type="Pfam" id="PF01094"/>
    </source>
</evidence>
<keyword evidence="5 6" id="KW-0472">Membrane</keyword>
<reference evidence="9" key="2">
    <citation type="submission" date="2022-03" db="EMBL/GenBank/DDBJ databases">
        <title>Draft title - Genomic analysis of global carrot germplasm unveils the trajectory of domestication and the origin of high carotenoid orange carrot.</title>
        <authorList>
            <person name="Iorizzo M."/>
            <person name="Ellison S."/>
            <person name="Senalik D."/>
            <person name="Macko-Podgorni A."/>
            <person name="Grzebelus D."/>
            <person name="Bostan H."/>
            <person name="Rolling W."/>
            <person name="Curaba J."/>
            <person name="Simon P."/>
        </authorList>
    </citation>
    <scope>NUCLEOTIDE SEQUENCE</scope>
    <source>
        <tissue evidence="9">Leaf</tissue>
    </source>
</reference>
<dbReference type="PANTHER" id="PTHR34836:SF1">
    <property type="entry name" value="OS09G0428600 PROTEIN"/>
    <property type="match status" value="1"/>
</dbReference>
<dbReference type="InterPro" id="IPR021935">
    <property type="entry name" value="SGSM1/2_RBD"/>
</dbReference>
<dbReference type="Gene3D" id="3.40.50.2300">
    <property type="match status" value="1"/>
</dbReference>
<gene>
    <name evidence="9" type="ORF">DCAR_0415696</name>
</gene>
<sequence length="521" mass="58302">MICSAASKERFGADNWLIQFPSVLQRSLLTTVFCCGTVDIVAIHPTQYASERIIGRLKLIKQGTPLFMTWIPYKGQSSNARVSENDKNLYTIRAVPFTEIRSIRRHTSTLGWQYVIVVLSSGLAFPPLYFYNGGVQDFLATIKETCSSCQQLEIDYVIGESHKELLPNSSDPAAIIRIFGVTREGINYHTDMHLSSFSQKRPNQILRVIEKPPHLYDCAADLLCMNWVFPLGSLTRNVQAQVLLKNEVRVILGPQTTPETNFVVELGAKSQVPIVSFSATSSYLSPVRSPYFIQMAGADSSQLKAIASIFKGFGWKEVIFVYEDTGYQDGLIQYLSDAMREADIQISMSSAISISANDLQIEEELLKLKSASSVVILILEHRANDPGKLEKSYTANLSSNMAISWLQHSTDKLYCIGFQDGSFVKEILIKRLDFNISRIKSYASVEQYHDALSKGCQNGGVDAILDELPSIKIFLDKYGRTNPILPSVSSFHIVDSASDCRISVRKFEVFLLRFFTNVKEA</sequence>
<keyword evidence="4 6" id="KW-1133">Transmembrane helix</keyword>
<evidence type="ECO:0000256" key="2">
    <source>
        <dbReference type="ARBA" id="ARBA00022468"/>
    </source>
</evidence>
<dbReference type="InterPro" id="IPR015683">
    <property type="entry name" value="Ionotropic_Glu_rcpt"/>
</dbReference>
<organism evidence="9 10">
    <name type="scientific">Daucus carota subsp. sativus</name>
    <name type="common">Carrot</name>
    <dbReference type="NCBI Taxonomy" id="79200"/>
    <lineage>
        <taxon>Eukaryota</taxon>
        <taxon>Viridiplantae</taxon>
        <taxon>Streptophyta</taxon>
        <taxon>Embryophyta</taxon>
        <taxon>Tracheophyta</taxon>
        <taxon>Spermatophyta</taxon>
        <taxon>Magnoliopsida</taxon>
        <taxon>eudicotyledons</taxon>
        <taxon>Gunneridae</taxon>
        <taxon>Pentapetalae</taxon>
        <taxon>asterids</taxon>
        <taxon>campanulids</taxon>
        <taxon>Apiales</taxon>
        <taxon>Apiaceae</taxon>
        <taxon>Apioideae</taxon>
        <taxon>Scandiceae</taxon>
        <taxon>Daucinae</taxon>
        <taxon>Daucus</taxon>
        <taxon>Daucus sect. Daucus</taxon>
    </lineage>
</organism>
<reference evidence="9" key="1">
    <citation type="journal article" date="2016" name="Nat. Genet.">
        <title>A high-quality carrot genome assembly provides new insights into carotenoid accumulation and asterid genome evolution.</title>
        <authorList>
            <person name="Iorizzo M."/>
            <person name="Ellison S."/>
            <person name="Senalik D."/>
            <person name="Zeng P."/>
            <person name="Satapoomin P."/>
            <person name="Huang J."/>
            <person name="Bowman M."/>
            <person name="Iovene M."/>
            <person name="Sanseverino W."/>
            <person name="Cavagnaro P."/>
            <person name="Yildiz M."/>
            <person name="Macko-Podgorni A."/>
            <person name="Moranska E."/>
            <person name="Grzebelus E."/>
            <person name="Grzebelus D."/>
            <person name="Ashrafi H."/>
            <person name="Zheng Z."/>
            <person name="Cheng S."/>
            <person name="Spooner D."/>
            <person name="Van Deynze A."/>
            <person name="Simon P."/>
        </authorList>
    </citation>
    <scope>NUCLEOTIDE SEQUENCE</scope>
    <source>
        <tissue evidence="9">Leaf</tissue>
    </source>
</reference>
<proteinExistence type="predicted"/>
<name>A0AAF1AXN1_DAUCS</name>
<dbReference type="InterPro" id="IPR001828">
    <property type="entry name" value="ANF_lig-bd_rcpt"/>
</dbReference>
<keyword evidence="2" id="KW-0343">GTPase activation</keyword>
<evidence type="ECO:0000313" key="10">
    <source>
        <dbReference type="Proteomes" id="UP000077755"/>
    </source>
</evidence>
<dbReference type="Pfam" id="PF12068">
    <property type="entry name" value="PH_RBD"/>
    <property type="match status" value="1"/>
</dbReference>
<dbReference type="Proteomes" id="UP000077755">
    <property type="component" value="Chromosome 4"/>
</dbReference>
<evidence type="ECO:0000256" key="3">
    <source>
        <dbReference type="ARBA" id="ARBA00022692"/>
    </source>
</evidence>
<feature type="domain" description="Small G protein signalling modulator 1/2 Rab-binding" evidence="8">
    <location>
        <begin position="49"/>
        <end position="139"/>
    </location>
</feature>
<dbReference type="EMBL" id="CP093346">
    <property type="protein sequence ID" value="WOG96361.1"/>
    <property type="molecule type" value="Genomic_DNA"/>
</dbReference>
<dbReference type="InterPro" id="IPR028082">
    <property type="entry name" value="Peripla_BP_I"/>
</dbReference>
<dbReference type="Gene3D" id="2.30.29.230">
    <property type="match status" value="1"/>
</dbReference>
<evidence type="ECO:0008006" key="11">
    <source>
        <dbReference type="Google" id="ProtNLM"/>
    </source>
</evidence>
<evidence type="ECO:0000256" key="4">
    <source>
        <dbReference type="ARBA" id="ARBA00022989"/>
    </source>
</evidence>
<dbReference type="GO" id="GO:0005096">
    <property type="term" value="F:GTPase activator activity"/>
    <property type="evidence" value="ECO:0007669"/>
    <property type="project" value="UniProtKB-KW"/>
</dbReference>
<dbReference type="SUPFAM" id="SSF53822">
    <property type="entry name" value="Periplasmic binding protein-like I"/>
    <property type="match status" value="1"/>
</dbReference>
<dbReference type="PANTHER" id="PTHR34836">
    <property type="entry name" value="OS06G0188250 PROTEIN"/>
    <property type="match status" value="1"/>
</dbReference>
<evidence type="ECO:0000256" key="6">
    <source>
        <dbReference type="SAM" id="Phobius"/>
    </source>
</evidence>
<comment type="subcellular location">
    <subcellularLocation>
        <location evidence="1">Membrane</location>
    </subcellularLocation>
</comment>
<protein>
    <recommendedName>
        <fullName evidence="11">Receptor ligand binding region domain-containing protein</fullName>
    </recommendedName>
</protein>
<dbReference type="GO" id="GO:0016020">
    <property type="term" value="C:membrane"/>
    <property type="evidence" value="ECO:0007669"/>
    <property type="project" value="UniProtKB-SubCell"/>
</dbReference>
<evidence type="ECO:0000259" key="8">
    <source>
        <dbReference type="Pfam" id="PF12068"/>
    </source>
</evidence>
<evidence type="ECO:0000256" key="1">
    <source>
        <dbReference type="ARBA" id="ARBA00004370"/>
    </source>
</evidence>
<keyword evidence="10" id="KW-1185">Reference proteome</keyword>
<dbReference type="Pfam" id="PF01094">
    <property type="entry name" value="ANF_receptor"/>
    <property type="match status" value="1"/>
</dbReference>
<keyword evidence="3 6" id="KW-0812">Transmembrane</keyword>
<feature type="domain" description="Receptor ligand binding region" evidence="7">
    <location>
        <begin position="239"/>
        <end position="381"/>
    </location>
</feature>
<accession>A0AAF1AXN1</accession>
<evidence type="ECO:0000256" key="5">
    <source>
        <dbReference type="ARBA" id="ARBA00023136"/>
    </source>
</evidence>